<dbReference type="Proteomes" id="UP001232536">
    <property type="component" value="Unassembled WGS sequence"/>
</dbReference>
<organism evidence="1 2">
    <name type="scientific">Actinotalea lenta</name>
    <dbReference type="NCBI Taxonomy" id="3064654"/>
    <lineage>
        <taxon>Bacteria</taxon>
        <taxon>Bacillati</taxon>
        <taxon>Actinomycetota</taxon>
        <taxon>Actinomycetes</taxon>
        <taxon>Micrococcales</taxon>
        <taxon>Cellulomonadaceae</taxon>
        <taxon>Actinotalea</taxon>
    </lineage>
</organism>
<reference evidence="1 2" key="1">
    <citation type="submission" date="2023-07" db="EMBL/GenBank/DDBJ databases">
        <title>Description of novel actinomycetes strains, isolated from tidal flat sediment.</title>
        <authorList>
            <person name="Lu C."/>
        </authorList>
    </citation>
    <scope>NUCLEOTIDE SEQUENCE [LARGE SCALE GENOMIC DNA]</scope>
    <source>
        <strain evidence="1 2">SYSU T00b441</strain>
    </source>
</reference>
<accession>A0ABT9DC16</accession>
<comment type="caution">
    <text evidence="1">The sequence shown here is derived from an EMBL/GenBank/DDBJ whole genome shotgun (WGS) entry which is preliminary data.</text>
</comment>
<evidence type="ECO:0000313" key="1">
    <source>
        <dbReference type="EMBL" id="MDO8108438.1"/>
    </source>
</evidence>
<dbReference type="RefSeq" id="WP_304602138.1">
    <property type="nucleotide sequence ID" value="NZ_JAUQYP010000002.1"/>
</dbReference>
<evidence type="ECO:0000313" key="2">
    <source>
        <dbReference type="Proteomes" id="UP001232536"/>
    </source>
</evidence>
<name>A0ABT9DC16_9CELL</name>
<protein>
    <submittedName>
        <fullName evidence="1">Uncharacterized protein</fullName>
    </submittedName>
</protein>
<dbReference type="EMBL" id="JAUQYP010000002">
    <property type="protein sequence ID" value="MDO8108438.1"/>
    <property type="molecule type" value="Genomic_DNA"/>
</dbReference>
<gene>
    <name evidence="1" type="ORF">Q6348_14670</name>
</gene>
<keyword evidence="2" id="KW-1185">Reference proteome</keyword>
<proteinExistence type="predicted"/>
<sequence>MDRIEVGDEDGLPLGTAVGAAVGVGDVVGEAVVGDVGVDEALLDAGGFELLGEAGDPDPAEHPARTRLRAAADPASQRRRCGVLMPTSVALVP</sequence>